<evidence type="ECO:0000313" key="1">
    <source>
        <dbReference type="EMBL" id="GIY47413.1"/>
    </source>
</evidence>
<dbReference type="Proteomes" id="UP001054945">
    <property type="component" value="Unassembled WGS sequence"/>
</dbReference>
<proteinExistence type="predicted"/>
<organism evidence="1 2">
    <name type="scientific">Caerostris extrusa</name>
    <name type="common">Bark spider</name>
    <name type="synonym">Caerostris bankana</name>
    <dbReference type="NCBI Taxonomy" id="172846"/>
    <lineage>
        <taxon>Eukaryota</taxon>
        <taxon>Metazoa</taxon>
        <taxon>Ecdysozoa</taxon>
        <taxon>Arthropoda</taxon>
        <taxon>Chelicerata</taxon>
        <taxon>Arachnida</taxon>
        <taxon>Araneae</taxon>
        <taxon>Araneomorphae</taxon>
        <taxon>Entelegynae</taxon>
        <taxon>Araneoidea</taxon>
        <taxon>Araneidae</taxon>
        <taxon>Caerostris</taxon>
    </lineage>
</organism>
<evidence type="ECO:0008006" key="3">
    <source>
        <dbReference type="Google" id="ProtNLM"/>
    </source>
</evidence>
<evidence type="ECO:0000313" key="2">
    <source>
        <dbReference type="Proteomes" id="UP001054945"/>
    </source>
</evidence>
<accession>A0AAV4TLG1</accession>
<sequence length="99" mass="11124">MKYVFLLFTRYSVAPTQTTLRCSPQVRQRGLVAAVQAMRFQLACLAQLVPGTCDLLTMNPAFRLDERSVAVFSKEDRHAHRQHTVYVLSAGYGETSSSK</sequence>
<protein>
    <recommendedName>
        <fullName evidence="3">Secreted protein</fullName>
    </recommendedName>
</protein>
<dbReference type="EMBL" id="BPLR01011576">
    <property type="protein sequence ID" value="GIY47413.1"/>
    <property type="molecule type" value="Genomic_DNA"/>
</dbReference>
<comment type="caution">
    <text evidence="1">The sequence shown here is derived from an EMBL/GenBank/DDBJ whole genome shotgun (WGS) entry which is preliminary data.</text>
</comment>
<reference evidence="1 2" key="1">
    <citation type="submission" date="2021-06" db="EMBL/GenBank/DDBJ databases">
        <title>Caerostris extrusa draft genome.</title>
        <authorList>
            <person name="Kono N."/>
            <person name="Arakawa K."/>
        </authorList>
    </citation>
    <scope>NUCLEOTIDE SEQUENCE [LARGE SCALE GENOMIC DNA]</scope>
</reference>
<keyword evidence="2" id="KW-1185">Reference proteome</keyword>
<gene>
    <name evidence="1" type="ORF">CEXT_334931</name>
</gene>
<name>A0AAV4TLG1_CAEEX</name>
<dbReference type="AlphaFoldDB" id="A0AAV4TLG1"/>